<dbReference type="EMBL" id="UINC01001061">
    <property type="protein sequence ID" value="SUZ69381.1"/>
    <property type="molecule type" value="Genomic_DNA"/>
</dbReference>
<name>A0A381PQQ9_9ZZZZ</name>
<dbReference type="InterPro" id="IPR053930">
    <property type="entry name" value="RapZ-like_N"/>
</dbReference>
<evidence type="ECO:0000313" key="2">
    <source>
        <dbReference type="EMBL" id="SUZ69381.1"/>
    </source>
</evidence>
<protein>
    <recommendedName>
        <fullName evidence="1">RapZ-like N-terminal domain-containing protein</fullName>
    </recommendedName>
</protein>
<dbReference type="Pfam" id="PF03668">
    <property type="entry name" value="RapZ-like_N"/>
    <property type="match status" value="1"/>
</dbReference>
<proteinExistence type="predicted"/>
<evidence type="ECO:0000259" key="1">
    <source>
        <dbReference type="Pfam" id="PF03668"/>
    </source>
</evidence>
<dbReference type="AlphaFoldDB" id="A0A381PQQ9"/>
<reference evidence="2" key="1">
    <citation type="submission" date="2018-05" db="EMBL/GenBank/DDBJ databases">
        <authorList>
            <person name="Lanie J.A."/>
            <person name="Ng W.-L."/>
            <person name="Kazmierczak K.M."/>
            <person name="Andrzejewski T.M."/>
            <person name="Davidsen T.M."/>
            <person name="Wayne K.J."/>
            <person name="Tettelin H."/>
            <person name="Glass J.I."/>
            <person name="Rusch D."/>
            <person name="Podicherti R."/>
            <person name="Tsui H.-C.T."/>
            <person name="Winkler M.E."/>
        </authorList>
    </citation>
    <scope>NUCLEOTIDE SEQUENCE</scope>
</reference>
<gene>
    <name evidence="2" type="ORF">METZ01_LOCUS22235</name>
</gene>
<accession>A0A381PQQ9</accession>
<feature type="domain" description="RapZ-like N-terminal" evidence="1">
    <location>
        <begin position="1"/>
        <end position="44"/>
    </location>
</feature>
<sequence>MKLTIISGRSGPGKSAVLHILEDPGYYCIDNLLASLLPPLVNRISFNTTGI</sequence>
<organism evidence="2">
    <name type="scientific">marine metagenome</name>
    <dbReference type="NCBI Taxonomy" id="408172"/>
    <lineage>
        <taxon>unclassified sequences</taxon>
        <taxon>metagenomes</taxon>
        <taxon>ecological metagenomes</taxon>
    </lineage>
</organism>